<proteinExistence type="predicted"/>
<dbReference type="Proteomes" id="UP000186922">
    <property type="component" value="Unassembled WGS sequence"/>
</dbReference>
<dbReference type="STRING" id="947166.A0A1D1UU43"/>
<sequence length="106" mass="11480">MEAISSGVPIVAWPMFGDQHGDADLIVSWGCGLKIAQVDMSGQRIVEHEEILAKVDKVAQWERPLQDNNFFVTAQRLGQQAEAAVAEGGDSAHTFDSLLTLGNTRS</sequence>
<name>A0A1D1UU43_RAMVA</name>
<reference evidence="2 3" key="1">
    <citation type="journal article" date="2016" name="Nat. Commun.">
        <title>Extremotolerant tardigrade genome and improved radiotolerance of human cultured cells by tardigrade-unique protein.</title>
        <authorList>
            <person name="Hashimoto T."/>
            <person name="Horikawa D.D."/>
            <person name="Saito Y."/>
            <person name="Kuwahara H."/>
            <person name="Kozuka-Hata H."/>
            <person name="Shin-I T."/>
            <person name="Minakuchi Y."/>
            <person name="Ohishi K."/>
            <person name="Motoyama A."/>
            <person name="Aizu T."/>
            <person name="Enomoto A."/>
            <person name="Kondo K."/>
            <person name="Tanaka S."/>
            <person name="Hara Y."/>
            <person name="Koshikawa S."/>
            <person name="Sagara H."/>
            <person name="Miura T."/>
            <person name="Yokobori S."/>
            <person name="Miyagawa K."/>
            <person name="Suzuki Y."/>
            <person name="Kubo T."/>
            <person name="Oyama M."/>
            <person name="Kohara Y."/>
            <person name="Fujiyama A."/>
            <person name="Arakawa K."/>
            <person name="Katayama T."/>
            <person name="Toyoda A."/>
            <person name="Kunieda T."/>
        </authorList>
    </citation>
    <scope>NUCLEOTIDE SEQUENCE [LARGE SCALE GENOMIC DNA]</scope>
    <source>
        <strain evidence="2 3">YOKOZUNA-1</strain>
    </source>
</reference>
<gene>
    <name evidence="2" type="primary">RvY_03538-1</name>
    <name evidence="2" type="synonym">RvY_03538.1</name>
    <name evidence="2" type="ORF">RvY_03538</name>
</gene>
<dbReference type="InterPro" id="IPR002213">
    <property type="entry name" value="UDP_glucos_trans"/>
</dbReference>
<dbReference type="SUPFAM" id="SSF53756">
    <property type="entry name" value="UDP-Glycosyltransferase/glycogen phosphorylase"/>
    <property type="match status" value="1"/>
</dbReference>
<accession>A0A1D1UU43</accession>
<evidence type="ECO:0000256" key="1">
    <source>
        <dbReference type="ARBA" id="ARBA00022679"/>
    </source>
</evidence>
<protein>
    <submittedName>
        <fullName evidence="2">Uncharacterized protein</fullName>
    </submittedName>
</protein>
<evidence type="ECO:0000313" key="3">
    <source>
        <dbReference type="Proteomes" id="UP000186922"/>
    </source>
</evidence>
<comment type="caution">
    <text evidence="2">The sequence shown here is derived from an EMBL/GenBank/DDBJ whole genome shotgun (WGS) entry which is preliminary data.</text>
</comment>
<organism evidence="2 3">
    <name type="scientific">Ramazzottius varieornatus</name>
    <name type="common">Water bear</name>
    <name type="synonym">Tardigrade</name>
    <dbReference type="NCBI Taxonomy" id="947166"/>
    <lineage>
        <taxon>Eukaryota</taxon>
        <taxon>Metazoa</taxon>
        <taxon>Ecdysozoa</taxon>
        <taxon>Tardigrada</taxon>
        <taxon>Eutardigrada</taxon>
        <taxon>Parachela</taxon>
        <taxon>Hypsibioidea</taxon>
        <taxon>Ramazzottiidae</taxon>
        <taxon>Ramazzottius</taxon>
    </lineage>
</organism>
<dbReference type="Pfam" id="PF00201">
    <property type="entry name" value="UDPGT"/>
    <property type="match status" value="1"/>
</dbReference>
<dbReference type="PANTHER" id="PTHR48045:SF31">
    <property type="entry name" value="UDP-GLYCOSYLTRANSFERASE 76B1-LIKE"/>
    <property type="match status" value="1"/>
</dbReference>
<evidence type="ECO:0000313" key="2">
    <source>
        <dbReference type="EMBL" id="GAU91242.1"/>
    </source>
</evidence>
<dbReference type="OrthoDB" id="5835829at2759"/>
<keyword evidence="3" id="KW-1185">Reference proteome</keyword>
<dbReference type="AlphaFoldDB" id="A0A1D1UU43"/>
<dbReference type="PANTHER" id="PTHR48045">
    <property type="entry name" value="UDP-GLYCOSYLTRANSFERASE 72B1"/>
    <property type="match status" value="1"/>
</dbReference>
<keyword evidence="1" id="KW-0808">Transferase</keyword>
<dbReference type="Gene3D" id="3.40.50.2000">
    <property type="entry name" value="Glycogen Phosphorylase B"/>
    <property type="match status" value="1"/>
</dbReference>
<dbReference type="GO" id="GO:0008194">
    <property type="term" value="F:UDP-glycosyltransferase activity"/>
    <property type="evidence" value="ECO:0007669"/>
    <property type="project" value="InterPro"/>
</dbReference>
<dbReference type="EMBL" id="BDGG01000002">
    <property type="protein sequence ID" value="GAU91242.1"/>
    <property type="molecule type" value="Genomic_DNA"/>
</dbReference>